<proteinExistence type="inferred from homology"/>
<evidence type="ECO:0000259" key="14">
    <source>
        <dbReference type="PROSITE" id="PS51975"/>
    </source>
</evidence>
<evidence type="ECO:0000256" key="12">
    <source>
        <dbReference type="PROSITE-ProRule" id="PRU01319"/>
    </source>
</evidence>
<dbReference type="Gene3D" id="3.30.420.10">
    <property type="entry name" value="Ribonuclease H-like superfamily/Ribonuclease H"/>
    <property type="match status" value="1"/>
</dbReference>
<dbReference type="AlphaFoldDB" id="A0A1F8DFI1"/>
<reference evidence="15 16" key="1">
    <citation type="journal article" date="2016" name="Nat. Commun.">
        <title>Thousands of microbial genomes shed light on interconnected biogeochemical processes in an aquifer system.</title>
        <authorList>
            <person name="Anantharaman K."/>
            <person name="Brown C.T."/>
            <person name="Hug L.A."/>
            <person name="Sharon I."/>
            <person name="Castelle C.J."/>
            <person name="Probst A.J."/>
            <person name="Thomas B.C."/>
            <person name="Singh A."/>
            <person name="Wilkins M.J."/>
            <person name="Karaoz U."/>
            <person name="Brodie E.L."/>
            <person name="Williams K.H."/>
            <person name="Hubbard S.S."/>
            <person name="Banfield J.F."/>
        </authorList>
    </citation>
    <scope>NUCLEOTIDE SEQUENCE [LARGE SCALE GENOMIC DNA]</scope>
</reference>
<dbReference type="PANTHER" id="PTHR10954:SF18">
    <property type="entry name" value="RIBONUCLEASE HII"/>
    <property type="match status" value="1"/>
</dbReference>
<comment type="cofactor">
    <cofactor evidence="12">
        <name>Mn(2+)</name>
        <dbReference type="ChEBI" id="CHEBI:29035"/>
    </cofactor>
    <cofactor evidence="12">
        <name>Mg(2+)</name>
        <dbReference type="ChEBI" id="CHEBI:18420"/>
    </cofactor>
    <text evidence="12">Manganese or magnesium. Binds 1 divalent metal ion per monomer in the absence of substrate. May bind a second metal ion after substrate binding.</text>
</comment>
<dbReference type="PROSITE" id="PS51975">
    <property type="entry name" value="RNASE_H_2"/>
    <property type="match status" value="1"/>
</dbReference>
<dbReference type="Proteomes" id="UP000178803">
    <property type="component" value="Unassembled WGS sequence"/>
</dbReference>
<evidence type="ECO:0000256" key="11">
    <source>
        <dbReference type="ARBA" id="ARBA00023211"/>
    </source>
</evidence>
<dbReference type="GO" id="GO:0006298">
    <property type="term" value="P:mismatch repair"/>
    <property type="evidence" value="ECO:0007669"/>
    <property type="project" value="TreeGrafter"/>
</dbReference>
<keyword evidence="9 12" id="KW-0255">Endonuclease</keyword>
<dbReference type="GO" id="GO:0043137">
    <property type="term" value="P:DNA replication, removal of RNA primer"/>
    <property type="evidence" value="ECO:0007669"/>
    <property type="project" value="TreeGrafter"/>
</dbReference>
<evidence type="ECO:0000256" key="7">
    <source>
        <dbReference type="ARBA" id="ARBA00022722"/>
    </source>
</evidence>
<dbReference type="Pfam" id="PF01351">
    <property type="entry name" value="RNase_HII"/>
    <property type="match status" value="1"/>
</dbReference>
<keyword evidence="6" id="KW-0963">Cytoplasm</keyword>
<feature type="domain" description="RNase H type-2" evidence="14">
    <location>
        <begin position="18"/>
        <end position="231"/>
    </location>
</feature>
<accession>A0A1F8DFI1</accession>
<evidence type="ECO:0000256" key="8">
    <source>
        <dbReference type="ARBA" id="ARBA00022723"/>
    </source>
</evidence>
<evidence type="ECO:0000256" key="13">
    <source>
        <dbReference type="RuleBase" id="RU003515"/>
    </source>
</evidence>
<dbReference type="NCBIfam" id="NF000595">
    <property type="entry name" value="PRK00015.1-3"/>
    <property type="match status" value="1"/>
</dbReference>
<keyword evidence="7 12" id="KW-0540">Nuclease</keyword>
<comment type="subcellular location">
    <subcellularLocation>
        <location evidence="4">Cytoplasm</location>
    </subcellularLocation>
</comment>
<evidence type="ECO:0000256" key="5">
    <source>
        <dbReference type="ARBA" id="ARBA00007383"/>
    </source>
</evidence>
<gene>
    <name evidence="15" type="ORF">A2614_01925</name>
</gene>
<dbReference type="InterPro" id="IPR001352">
    <property type="entry name" value="RNase_HII/HIII"/>
</dbReference>
<evidence type="ECO:0000256" key="4">
    <source>
        <dbReference type="ARBA" id="ARBA00004496"/>
    </source>
</evidence>
<feature type="binding site" evidence="12">
    <location>
        <position position="128"/>
    </location>
    <ligand>
        <name>a divalent metal cation</name>
        <dbReference type="ChEBI" id="CHEBI:60240"/>
    </ligand>
</feature>
<name>A0A1F8DFI1_9BACT</name>
<dbReference type="GO" id="GO:0005737">
    <property type="term" value="C:cytoplasm"/>
    <property type="evidence" value="ECO:0007669"/>
    <property type="project" value="UniProtKB-SubCell"/>
</dbReference>
<comment type="cofactor">
    <cofactor evidence="2">
        <name>Mg(2+)</name>
        <dbReference type="ChEBI" id="CHEBI:18420"/>
    </cofactor>
</comment>
<evidence type="ECO:0000256" key="6">
    <source>
        <dbReference type="ARBA" id="ARBA00022490"/>
    </source>
</evidence>
<protein>
    <recommendedName>
        <fullName evidence="13">Ribonuclease</fullName>
        <ecNumber evidence="13">3.1.26.4</ecNumber>
    </recommendedName>
</protein>
<evidence type="ECO:0000256" key="10">
    <source>
        <dbReference type="ARBA" id="ARBA00022801"/>
    </source>
</evidence>
<dbReference type="InterPro" id="IPR024567">
    <property type="entry name" value="RNase_HII/HIII_dom"/>
</dbReference>
<dbReference type="InterPro" id="IPR036397">
    <property type="entry name" value="RNaseH_sf"/>
</dbReference>
<comment type="similarity">
    <text evidence="5 13">Belongs to the RNase HII family.</text>
</comment>
<evidence type="ECO:0000256" key="3">
    <source>
        <dbReference type="ARBA" id="ARBA00004065"/>
    </source>
</evidence>
<dbReference type="GO" id="GO:0003723">
    <property type="term" value="F:RNA binding"/>
    <property type="evidence" value="ECO:0007669"/>
    <property type="project" value="UniProtKB-UniRule"/>
</dbReference>
<feature type="binding site" evidence="12">
    <location>
        <position position="25"/>
    </location>
    <ligand>
        <name>a divalent metal cation</name>
        <dbReference type="ChEBI" id="CHEBI:60240"/>
    </ligand>
</feature>
<keyword evidence="11" id="KW-0464">Manganese</keyword>
<comment type="function">
    <text evidence="3 13">Endonuclease that specifically degrades the RNA of RNA-DNA hybrids.</text>
</comment>
<dbReference type="SUPFAM" id="SSF53098">
    <property type="entry name" value="Ribonuclease H-like"/>
    <property type="match status" value="1"/>
</dbReference>
<dbReference type="EMBL" id="MGIJ01000031">
    <property type="protein sequence ID" value="OGM87182.1"/>
    <property type="molecule type" value="Genomic_DNA"/>
</dbReference>
<dbReference type="InterPro" id="IPR012337">
    <property type="entry name" value="RNaseH-like_sf"/>
</dbReference>
<evidence type="ECO:0000256" key="1">
    <source>
        <dbReference type="ARBA" id="ARBA00000077"/>
    </source>
</evidence>
<dbReference type="GO" id="GO:0046872">
    <property type="term" value="F:metal ion binding"/>
    <property type="evidence" value="ECO:0007669"/>
    <property type="project" value="UniProtKB-KW"/>
</dbReference>
<dbReference type="GO" id="GO:0004523">
    <property type="term" value="F:RNA-DNA hybrid ribonuclease activity"/>
    <property type="evidence" value="ECO:0007669"/>
    <property type="project" value="UniProtKB-UniRule"/>
</dbReference>
<evidence type="ECO:0000256" key="2">
    <source>
        <dbReference type="ARBA" id="ARBA00001946"/>
    </source>
</evidence>
<comment type="catalytic activity">
    <reaction evidence="1 12 13">
        <text>Endonucleolytic cleavage to 5'-phosphomonoester.</text>
        <dbReference type="EC" id="3.1.26.4"/>
    </reaction>
</comment>
<dbReference type="CDD" id="cd07182">
    <property type="entry name" value="RNase_HII_bacteria_HII_like"/>
    <property type="match status" value="1"/>
</dbReference>
<dbReference type="EC" id="3.1.26.4" evidence="13"/>
<evidence type="ECO:0000256" key="9">
    <source>
        <dbReference type="ARBA" id="ARBA00022759"/>
    </source>
</evidence>
<evidence type="ECO:0000313" key="15">
    <source>
        <dbReference type="EMBL" id="OGM87182.1"/>
    </source>
</evidence>
<feature type="binding site" evidence="12">
    <location>
        <position position="24"/>
    </location>
    <ligand>
        <name>a divalent metal cation</name>
        <dbReference type="ChEBI" id="CHEBI:60240"/>
    </ligand>
</feature>
<keyword evidence="8 12" id="KW-0479">Metal-binding</keyword>
<dbReference type="InterPro" id="IPR022898">
    <property type="entry name" value="RNase_HII"/>
</dbReference>
<evidence type="ECO:0000313" key="16">
    <source>
        <dbReference type="Proteomes" id="UP000178803"/>
    </source>
</evidence>
<keyword evidence="10 12" id="KW-0378">Hydrolase</keyword>
<dbReference type="PANTHER" id="PTHR10954">
    <property type="entry name" value="RIBONUCLEASE H2 SUBUNIT A"/>
    <property type="match status" value="1"/>
</dbReference>
<organism evidence="15 16">
    <name type="scientific">Candidatus Woesebacteria bacterium RIFOXYD1_FULL_40_21</name>
    <dbReference type="NCBI Taxonomy" id="1802549"/>
    <lineage>
        <taxon>Bacteria</taxon>
        <taxon>Candidatus Woeseibacteriota</taxon>
    </lineage>
</organism>
<sequence length="231" mass="26388">MNRCDFSYEKVAWKQGYKIIAGVDEVGRGCFAGPVVAGCVVFSRDTKYKIPDTISIDDSKKLRPREREISARWVKKNAVSWGMGESSTALINRIGMGKATKVAFRKAIAAANIQLLASKNRIDFLLIDAFYIPYVKGLRRKNQKAIINGDEKSISIAAASIIAKVYRDKLMRRLSMRKYRTTYARSVSGKRYGWERNKGYGTREHQKAIKKYGITRYHRKVFVDTFLQNKP</sequence>
<dbReference type="GO" id="GO:0032299">
    <property type="term" value="C:ribonuclease H2 complex"/>
    <property type="evidence" value="ECO:0007669"/>
    <property type="project" value="TreeGrafter"/>
</dbReference>
<comment type="caution">
    <text evidence="15">The sequence shown here is derived from an EMBL/GenBank/DDBJ whole genome shotgun (WGS) entry which is preliminary data.</text>
</comment>